<keyword evidence="4" id="KW-0067">ATP-binding</keyword>
<keyword evidence="7" id="KW-1185">Reference proteome</keyword>
<reference evidence="7" key="1">
    <citation type="journal article" date="2019" name="Int. J. Syst. Evol. Microbiol.">
        <title>The Global Catalogue of Microorganisms (GCM) 10K type strain sequencing project: providing services to taxonomists for standard genome sequencing and annotation.</title>
        <authorList>
            <consortium name="The Broad Institute Genomics Platform"/>
            <consortium name="The Broad Institute Genome Sequencing Center for Infectious Disease"/>
            <person name="Wu L."/>
            <person name="Ma J."/>
        </authorList>
    </citation>
    <scope>NUCLEOTIDE SEQUENCE [LARGE SCALE GENOMIC DNA]</scope>
    <source>
        <strain evidence="7">JCM 14232</strain>
    </source>
</reference>
<protein>
    <recommendedName>
        <fullName evidence="5">ABC transporter domain-containing protein</fullName>
    </recommendedName>
</protein>
<comment type="similarity">
    <text evidence="1">Belongs to the ABC transporter superfamily.</text>
</comment>
<evidence type="ECO:0000313" key="7">
    <source>
        <dbReference type="Proteomes" id="UP001410648"/>
    </source>
</evidence>
<dbReference type="InterPro" id="IPR050763">
    <property type="entry name" value="ABC_transporter_ATP-binding"/>
</dbReference>
<dbReference type="PANTHER" id="PTHR42711:SF5">
    <property type="entry name" value="ABC TRANSPORTER ATP-BINDING PROTEIN NATA"/>
    <property type="match status" value="1"/>
</dbReference>
<keyword evidence="3" id="KW-0547">Nucleotide-binding</keyword>
<dbReference type="InterPro" id="IPR003439">
    <property type="entry name" value="ABC_transporter-like_ATP-bd"/>
</dbReference>
<sequence length="73" mass="8032">MIEVKDIHKQFGRKKVLNGVSFTIEKGEISCLVGVNGVGKTTILNAIMNLTPVKKVRSFSDVIFNNRASFVGH</sequence>
<proteinExistence type="inferred from homology"/>
<evidence type="ECO:0000256" key="2">
    <source>
        <dbReference type="ARBA" id="ARBA00022448"/>
    </source>
</evidence>
<evidence type="ECO:0000256" key="1">
    <source>
        <dbReference type="ARBA" id="ARBA00005417"/>
    </source>
</evidence>
<dbReference type="Proteomes" id="UP001410648">
    <property type="component" value="Unassembled WGS sequence"/>
</dbReference>
<dbReference type="InterPro" id="IPR027417">
    <property type="entry name" value="P-loop_NTPase"/>
</dbReference>
<accession>A0ABP3L9V5</accession>
<evidence type="ECO:0000256" key="3">
    <source>
        <dbReference type="ARBA" id="ARBA00022741"/>
    </source>
</evidence>
<evidence type="ECO:0000313" key="6">
    <source>
        <dbReference type="EMBL" id="GAA0496183.1"/>
    </source>
</evidence>
<organism evidence="6 7">
    <name type="scientific">Alkalibacterium indicireducens</name>
    <dbReference type="NCBI Taxonomy" id="398758"/>
    <lineage>
        <taxon>Bacteria</taxon>
        <taxon>Bacillati</taxon>
        <taxon>Bacillota</taxon>
        <taxon>Bacilli</taxon>
        <taxon>Lactobacillales</taxon>
        <taxon>Carnobacteriaceae</taxon>
        <taxon>Alkalibacterium</taxon>
    </lineage>
</organism>
<evidence type="ECO:0000256" key="4">
    <source>
        <dbReference type="ARBA" id="ARBA00022840"/>
    </source>
</evidence>
<gene>
    <name evidence="6" type="ORF">GCM10008936_23020</name>
</gene>
<dbReference type="SUPFAM" id="SSF52540">
    <property type="entry name" value="P-loop containing nucleoside triphosphate hydrolases"/>
    <property type="match status" value="1"/>
</dbReference>
<comment type="caution">
    <text evidence="6">The sequence shown here is derived from an EMBL/GenBank/DDBJ whole genome shotgun (WGS) entry which is preliminary data.</text>
</comment>
<dbReference type="Gene3D" id="3.40.50.300">
    <property type="entry name" value="P-loop containing nucleotide triphosphate hydrolases"/>
    <property type="match status" value="1"/>
</dbReference>
<dbReference type="RefSeq" id="WP_346025627.1">
    <property type="nucleotide sequence ID" value="NZ_BAAADA010000215.1"/>
</dbReference>
<dbReference type="EMBL" id="BAAADA010000215">
    <property type="protein sequence ID" value="GAA0496183.1"/>
    <property type="molecule type" value="Genomic_DNA"/>
</dbReference>
<feature type="domain" description="ABC transporter" evidence="5">
    <location>
        <begin position="17"/>
        <end position="52"/>
    </location>
</feature>
<dbReference type="Pfam" id="PF00005">
    <property type="entry name" value="ABC_tran"/>
    <property type="match status" value="1"/>
</dbReference>
<name>A0ABP3L9V5_9LACT</name>
<evidence type="ECO:0000259" key="5">
    <source>
        <dbReference type="Pfam" id="PF00005"/>
    </source>
</evidence>
<keyword evidence="2" id="KW-0813">Transport</keyword>
<dbReference type="PANTHER" id="PTHR42711">
    <property type="entry name" value="ABC TRANSPORTER ATP-BINDING PROTEIN"/>
    <property type="match status" value="1"/>
</dbReference>